<comment type="caution">
    <text evidence="8">The sequence shown here is derived from an EMBL/GenBank/DDBJ whole genome shotgun (WGS) entry which is preliminary data.</text>
</comment>
<keyword evidence="3" id="KW-0998">Cell outer membrane</keyword>
<dbReference type="PANTHER" id="PTHR47234:SF2">
    <property type="entry name" value="TONB-DEPENDENT RECEPTOR"/>
    <property type="match status" value="1"/>
</dbReference>
<dbReference type="SUPFAM" id="SSF56935">
    <property type="entry name" value="Porins"/>
    <property type="match status" value="1"/>
</dbReference>
<keyword evidence="5" id="KW-0732">Signal</keyword>
<organism evidence="8 9">
    <name type="scientific">Sphingobium nicotianae</name>
    <dbReference type="NCBI Taxonomy" id="2782607"/>
    <lineage>
        <taxon>Bacteria</taxon>
        <taxon>Pseudomonadati</taxon>
        <taxon>Pseudomonadota</taxon>
        <taxon>Alphaproteobacteria</taxon>
        <taxon>Sphingomonadales</taxon>
        <taxon>Sphingomonadaceae</taxon>
        <taxon>Sphingobium</taxon>
    </lineage>
</organism>
<keyword evidence="4" id="KW-0798">TonB box</keyword>
<comment type="similarity">
    <text evidence="4">Belongs to the TonB-dependent receptor family.</text>
</comment>
<comment type="subcellular location">
    <subcellularLocation>
        <location evidence="1 4">Cell outer membrane</location>
    </subcellularLocation>
</comment>
<keyword evidence="8" id="KW-0675">Receptor</keyword>
<dbReference type="InterPro" id="IPR000531">
    <property type="entry name" value="Beta-barrel_TonB"/>
</dbReference>
<dbReference type="PANTHER" id="PTHR47234">
    <property type="match status" value="1"/>
</dbReference>
<evidence type="ECO:0000256" key="5">
    <source>
        <dbReference type="SAM" id="SignalP"/>
    </source>
</evidence>
<proteinExistence type="inferred from homology"/>
<protein>
    <submittedName>
        <fullName evidence="8">TonB-dependent receptor</fullName>
    </submittedName>
</protein>
<dbReference type="RefSeq" id="WP_214622181.1">
    <property type="nucleotide sequence ID" value="NZ_JAHGAW010000003.1"/>
</dbReference>
<dbReference type="Gene3D" id="2.170.130.10">
    <property type="entry name" value="TonB-dependent receptor, plug domain"/>
    <property type="match status" value="1"/>
</dbReference>
<evidence type="ECO:0000256" key="4">
    <source>
        <dbReference type="RuleBase" id="RU003357"/>
    </source>
</evidence>
<sequence>MLRFATSRFRMQGLSHAALAAALMLGAAHPALAQDETAAPAAADEPAAAPAQGEEEAIVVTGSRIARSGFDQPTPVTVFGAERAQTLGITNIADGLNQLPSFRASGSPSNVQSAGGNIGARILDLRALGAPRTLVLVDGRRFVPSTGEGTVDVNLIPSGLVQRTEVVTGGASAVYGSDAVAGVVNFILDRKFEGLKAEIQSGFSQRADDTNWFASFTGGFKIGDRGHFVISGEYEDNSGLGDCYSARAWCAQERSIVGNTPAGTGGQPSSIITSNVHVSTMSPTGLINRSLDAAGKPVYANAANDPLRGTTFTDNGTPRQFQYGQFAGPLFMIGGEGKGVNPFLSSLLLKVPVERQSLYGALSYELTDTIEAYADLSYGRVAGKTLSSTFRDFNGSIIGNIKVDNPYIPASVLATMQQNGIAQLQLGRSGFDLGSPVGLARTETMRFVGGFKGNLGGSWKWDVYYQYGKTSFRQDTYNDPINARMKNAVDAVRDGNGNIVCRINADAITTNDDPACAPLNLFGQGQFSAAARNYVTGSGFQRTINTQHVVAANVSGDLFSITSRPVSVAVGAEWRRNTISGTTDPISAALGFWVLNGQAVSGKQSVKEAYGEVVVPLLADMTAVENLELNGAFRVTDYSDSGEVETWKVGGVYEPVQGIRFRVTQSRDIRAPNLTELRGPQQKTTIGLTDPVTGLQANPVVIRGSNPNLKPEKADSFTAGIVIAPRGGGFLSRTRLSVDYYSIQVKQAIGQLGAQTLVQRCKDGATEFCPLITRDVNNNVIQVNDILVNANQLKTRGVDVEFDYRQPLGDLGTVTLRGLATFYMDLITTDSAGATERAGQTGSRSGTLLGVPDYSLDGTLSWTRGPVTLTGHSRYIPGGSYNVAFIGPDDPRYSVTLPTSVNDNRVQGRYYLDLSGSYKFALASGREIELFGAINNVFDRDPPVIPSGNLGTNQVLFDPVGRAFKIGARVKL</sequence>
<gene>
    <name evidence="8" type="ORF">KK488_05715</name>
</gene>
<dbReference type="Proteomes" id="UP001138757">
    <property type="component" value="Unassembled WGS sequence"/>
</dbReference>
<dbReference type="InterPro" id="IPR036942">
    <property type="entry name" value="Beta-barrel_TonB_sf"/>
</dbReference>
<evidence type="ECO:0000256" key="1">
    <source>
        <dbReference type="ARBA" id="ARBA00004442"/>
    </source>
</evidence>
<evidence type="ECO:0000313" key="8">
    <source>
        <dbReference type="EMBL" id="MBT2186441.1"/>
    </source>
</evidence>
<dbReference type="InterPro" id="IPR037066">
    <property type="entry name" value="Plug_dom_sf"/>
</dbReference>
<dbReference type="AlphaFoldDB" id="A0A9X1DAM9"/>
<dbReference type="GO" id="GO:0009279">
    <property type="term" value="C:cell outer membrane"/>
    <property type="evidence" value="ECO:0007669"/>
    <property type="project" value="UniProtKB-SubCell"/>
</dbReference>
<evidence type="ECO:0000313" key="9">
    <source>
        <dbReference type="Proteomes" id="UP001138757"/>
    </source>
</evidence>
<dbReference type="Pfam" id="PF00593">
    <property type="entry name" value="TonB_dep_Rec_b-barrel"/>
    <property type="match status" value="1"/>
</dbReference>
<evidence type="ECO:0000259" key="7">
    <source>
        <dbReference type="Pfam" id="PF07715"/>
    </source>
</evidence>
<dbReference type="Pfam" id="PF07715">
    <property type="entry name" value="Plug"/>
    <property type="match status" value="1"/>
</dbReference>
<dbReference type="Gene3D" id="2.40.170.20">
    <property type="entry name" value="TonB-dependent receptor, beta-barrel domain"/>
    <property type="match status" value="1"/>
</dbReference>
<feature type="signal peptide" evidence="5">
    <location>
        <begin position="1"/>
        <end position="33"/>
    </location>
</feature>
<keyword evidence="2 4" id="KW-0472">Membrane</keyword>
<dbReference type="EMBL" id="JAHGAW010000003">
    <property type="protein sequence ID" value="MBT2186441.1"/>
    <property type="molecule type" value="Genomic_DNA"/>
</dbReference>
<reference evidence="8" key="1">
    <citation type="submission" date="2021-05" db="EMBL/GenBank/DDBJ databases">
        <title>Genome of Sphingobium sp. strain.</title>
        <authorList>
            <person name="Fan R."/>
        </authorList>
    </citation>
    <scope>NUCLEOTIDE SEQUENCE</scope>
    <source>
        <strain evidence="8">H33</strain>
    </source>
</reference>
<accession>A0A9X1DAM9</accession>
<feature type="domain" description="TonB-dependent receptor plug" evidence="7">
    <location>
        <begin position="71"/>
        <end position="183"/>
    </location>
</feature>
<evidence type="ECO:0000256" key="2">
    <source>
        <dbReference type="ARBA" id="ARBA00023136"/>
    </source>
</evidence>
<name>A0A9X1DAM9_9SPHN</name>
<feature type="chain" id="PRO_5040872021" evidence="5">
    <location>
        <begin position="34"/>
        <end position="972"/>
    </location>
</feature>
<feature type="domain" description="TonB-dependent receptor-like beta-barrel" evidence="6">
    <location>
        <begin position="439"/>
        <end position="937"/>
    </location>
</feature>
<evidence type="ECO:0000256" key="3">
    <source>
        <dbReference type="ARBA" id="ARBA00023237"/>
    </source>
</evidence>
<dbReference type="InterPro" id="IPR012910">
    <property type="entry name" value="Plug_dom"/>
</dbReference>
<keyword evidence="9" id="KW-1185">Reference proteome</keyword>
<evidence type="ECO:0000259" key="6">
    <source>
        <dbReference type="Pfam" id="PF00593"/>
    </source>
</evidence>